<dbReference type="PANTHER" id="PTHR43335:SF2">
    <property type="entry name" value="ABC TRANSPORTER, ATP-BINDING PROTEIN"/>
    <property type="match status" value="1"/>
</dbReference>
<reference evidence="6 7" key="1">
    <citation type="submission" date="2016-10" db="EMBL/GenBank/DDBJ databases">
        <authorList>
            <person name="de Groot N.N."/>
        </authorList>
    </citation>
    <scope>NUCLEOTIDE SEQUENCE [LARGE SCALE GENOMIC DNA]</scope>
    <source>
        <strain evidence="6 7">DSM 26130</strain>
    </source>
</reference>
<dbReference type="GO" id="GO:0005524">
    <property type="term" value="F:ATP binding"/>
    <property type="evidence" value="ECO:0007669"/>
    <property type="project" value="UniProtKB-KW"/>
</dbReference>
<dbReference type="PROSITE" id="PS00211">
    <property type="entry name" value="ABC_TRANSPORTER_1"/>
    <property type="match status" value="1"/>
</dbReference>
<keyword evidence="7" id="KW-1185">Reference proteome</keyword>
<dbReference type="Gene3D" id="3.40.50.300">
    <property type="entry name" value="P-loop containing nucleotide triphosphate hydrolases"/>
    <property type="match status" value="1"/>
</dbReference>
<dbReference type="PANTHER" id="PTHR43335">
    <property type="entry name" value="ABC TRANSPORTER, ATP-BINDING PROTEIN"/>
    <property type="match status" value="1"/>
</dbReference>
<evidence type="ECO:0000256" key="4">
    <source>
        <dbReference type="ARBA" id="ARBA00022840"/>
    </source>
</evidence>
<protein>
    <submittedName>
        <fullName evidence="6">ABC-type multidrug transport system, ATPase component</fullName>
    </submittedName>
</protein>
<keyword evidence="3" id="KW-0547">Nucleotide-binding</keyword>
<keyword evidence="2" id="KW-0813">Transport</keyword>
<evidence type="ECO:0000259" key="5">
    <source>
        <dbReference type="PROSITE" id="PS50893"/>
    </source>
</evidence>
<dbReference type="GO" id="GO:0016887">
    <property type="term" value="F:ATP hydrolysis activity"/>
    <property type="evidence" value="ECO:0007669"/>
    <property type="project" value="InterPro"/>
</dbReference>
<proteinExistence type="inferred from homology"/>
<comment type="similarity">
    <text evidence="1">Belongs to the ABC transporter superfamily.</text>
</comment>
<evidence type="ECO:0000256" key="2">
    <source>
        <dbReference type="ARBA" id="ARBA00022448"/>
    </source>
</evidence>
<organism evidence="6 7">
    <name type="scientific">Spirosoma endophyticum</name>
    <dbReference type="NCBI Taxonomy" id="662367"/>
    <lineage>
        <taxon>Bacteria</taxon>
        <taxon>Pseudomonadati</taxon>
        <taxon>Bacteroidota</taxon>
        <taxon>Cytophagia</taxon>
        <taxon>Cytophagales</taxon>
        <taxon>Cytophagaceae</taxon>
        <taxon>Spirosoma</taxon>
    </lineage>
</organism>
<sequence>MQLTINNLTLKYSTEIHALTEVNLSIGKGLYGLLGQNGAGKSSLMRILATLQEPTSGTVIFNDFNIHKDPIRFRQTLGYLPQEFGVYPTATAHQLLAQIADLKGIKDRSERMDLVDNMLQRVNLWDVRQRSMGSFSGGMRQRFGIAQALIAQPQVVIVDEPTAGLDPAERNRLYDLLAETGEKAIVILSTHLVEDVSTLCKHLTILGKGQILATGSPRQLKDSYRNRIWEKTILRSELDRYQQELPIISHQYVSGQLQITLLGEGPFPSSRVKDPTLEDVYFATLTNQRAFLANA</sequence>
<dbReference type="InterPro" id="IPR003439">
    <property type="entry name" value="ABC_transporter-like_ATP-bd"/>
</dbReference>
<dbReference type="AlphaFoldDB" id="A0A1I2BK01"/>
<dbReference type="EMBL" id="FOLQ01000015">
    <property type="protein sequence ID" value="SFE56522.1"/>
    <property type="molecule type" value="Genomic_DNA"/>
</dbReference>
<evidence type="ECO:0000256" key="1">
    <source>
        <dbReference type="ARBA" id="ARBA00005417"/>
    </source>
</evidence>
<accession>A0A1I2BK01</accession>
<dbReference type="OrthoDB" id="9808363at2"/>
<dbReference type="Pfam" id="PF00005">
    <property type="entry name" value="ABC_tran"/>
    <property type="match status" value="1"/>
</dbReference>
<dbReference type="PROSITE" id="PS50893">
    <property type="entry name" value="ABC_TRANSPORTER_2"/>
    <property type="match status" value="1"/>
</dbReference>
<gene>
    <name evidence="6" type="ORF">SAMN05216167_115126</name>
</gene>
<dbReference type="InterPro" id="IPR017871">
    <property type="entry name" value="ABC_transporter-like_CS"/>
</dbReference>
<dbReference type="Proteomes" id="UP000198598">
    <property type="component" value="Unassembled WGS sequence"/>
</dbReference>
<name>A0A1I2BK01_9BACT</name>
<keyword evidence="4" id="KW-0067">ATP-binding</keyword>
<dbReference type="STRING" id="662367.SAMN05216167_115126"/>
<dbReference type="InterPro" id="IPR003593">
    <property type="entry name" value="AAA+_ATPase"/>
</dbReference>
<feature type="domain" description="ABC transporter" evidence="5">
    <location>
        <begin position="3"/>
        <end position="233"/>
    </location>
</feature>
<evidence type="ECO:0000313" key="6">
    <source>
        <dbReference type="EMBL" id="SFE56522.1"/>
    </source>
</evidence>
<evidence type="ECO:0000313" key="7">
    <source>
        <dbReference type="Proteomes" id="UP000198598"/>
    </source>
</evidence>
<dbReference type="SUPFAM" id="SSF52540">
    <property type="entry name" value="P-loop containing nucleoside triphosphate hydrolases"/>
    <property type="match status" value="1"/>
</dbReference>
<evidence type="ECO:0000256" key="3">
    <source>
        <dbReference type="ARBA" id="ARBA00022741"/>
    </source>
</evidence>
<dbReference type="InterPro" id="IPR027417">
    <property type="entry name" value="P-loop_NTPase"/>
</dbReference>
<dbReference type="RefSeq" id="WP_093832014.1">
    <property type="nucleotide sequence ID" value="NZ_FOLQ01000015.1"/>
</dbReference>
<dbReference type="SMART" id="SM00382">
    <property type="entry name" value="AAA"/>
    <property type="match status" value="1"/>
</dbReference>